<dbReference type="CDD" id="cd06171">
    <property type="entry name" value="Sigma70_r4"/>
    <property type="match status" value="1"/>
</dbReference>
<dbReference type="InterPro" id="IPR039425">
    <property type="entry name" value="RNA_pol_sigma-70-like"/>
</dbReference>
<dbReference type="PANTHER" id="PTHR43133">
    <property type="entry name" value="RNA POLYMERASE ECF-TYPE SIGMA FACTO"/>
    <property type="match status" value="1"/>
</dbReference>
<feature type="domain" description="RNA polymerase sigma factor 70 region 4 type 2" evidence="6">
    <location>
        <begin position="142"/>
        <end position="194"/>
    </location>
</feature>
<evidence type="ECO:0000256" key="2">
    <source>
        <dbReference type="ARBA" id="ARBA00023015"/>
    </source>
</evidence>
<keyword evidence="4" id="KW-0804">Transcription</keyword>
<dbReference type="AlphaFoldDB" id="A0A158DH64"/>
<evidence type="ECO:0000256" key="5">
    <source>
        <dbReference type="SAM" id="MobiDB-lite"/>
    </source>
</evidence>
<gene>
    <name evidence="8" type="ORF">AWB77_05327</name>
</gene>
<dbReference type="InterPro" id="IPR036388">
    <property type="entry name" value="WH-like_DNA-bd_sf"/>
</dbReference>
<dbReference type="InterPro" id="IPR013324">
    <property type="entry name" value="RNA_pol_sigma_r3/r4-like"/>
</dbReference>
<dbReference type="GO" id="GO:0003677">
    <property type="term" value="F:DNA binding"/>
    <property type="evidence" value="ECO:0007669"/>
    <property type="project" value="InterPro"/>
</dbReference>
<dbReference type="InterPro" id="IPR013249">
    <property type="entry name" value="RNA_pol_sigma70_r4_t2"/>
</dbReference>
<evidence type="ECO:0000256" key="3">
    <source>
        <dbReference type="ARBA" id="ARBA00023082"/>
    </source>
</evidence>
<feature type="compositionally biased region" description="Low complexity" evidence="5">
    <location>
        <begin position="9"/>
        <end position="20"/>
    </location>
</feature>
<organism evidence="8 9">
    <name type="scientific">Caballeronia fortuita</name>
    <dbReference type="NCBI Taxonomy" id="1777138"/>
    <lineage>
        <taxon>Bacteria</taxon>
        <taxon>Pseudomonadati</taxon>
        <taxon>Pseudomonadota</taxon>
        <taxon>Betaproteobacteria</taxon>
        <taxon>Burkholderiales</taxon>
        <taxon>Burkholderiaceae</taxon>
        <taxon>Caballeronia</taxon>
    </lineage>
</organism>
<evidence type="ECO:0000313" key="8">
    <source>
        <dbReference type="EMBL" id="SAK93586.1"/>
    </source>
</evidence>
<comment type="similarity">
    <text evidence="1">Belongs to the sigma-70 factor family. ECF subfamily.</text>
</comment>
<feature type="region of interest" description="Disordered" evidence="5">
    <location>
        <begin position="1"/>
        <end position="20"/>
    </location>
</feature>
<evidence type="ECO:0000256" key="4">
    <source>
        <dbReference type="ARBA" id="ARBA00023163"/>
    </source>
</evidence>
<accession>A0A158DH64</accession>
<dbReference type="EMBL" id="FCNX02000015">
    <property type="protein sequence ID" value="SAK93586.1"/>
    <property type="molecule type" value="Genomic_DNA"/>
</dbReference>
<dbReference type="Proteomes" id="UP000054903">
    <property type="component" value="Unassembled WGS sequence"/>
</dbReference>
<dbReference type="SUPFAM" id="SSF88946">
    <property type="entry name" value="Sigma2 domain of RNA polymerase sigma factors"/>
    <property type="match status" value="1"/>
</dbReference>
<dbReference type="InterPro" id="IPR014284">
    <property type="entry name" value="RNA_pol_sigma-70_dom"/>
</dbReference>
<keyword evidence="9" id="KW-1185">Reference proteome</keyword>
<sequence length="217" mass="24491">MRLHRRAHQAQQAQQARRAGLQAGAATDGACFHRFARARGRTALSFESDLLAHLPQLRRYARALTGDRAWADDLVQDATERALNRAKSFHAGTNLRAWLFTIMRNLYIDQLRGRRDIAVDDETAPWRQMAAPRGEVDGLVLRDVQRALYCLPVEQREVMLLVCVEEMSYQEASVVLNVPTGTVMSRLSRAREHMRVLLGEESGRKASPSSLKVVSRS</sequence>
<evidence type="ECO:0000259" key="6">
    <source>
        <dbReference type="Pfam" id="PF08281"/>
    </source>
</evidence>
<evidence type="ECO:0000313" key="9">
    <source>
        <dbReference type="Proteomes" id="UP000054903"/>
    </source>
</evidence>
<evidence type="ECO:0000259" key="7">
    <source>
        <dbReference type="Pfam" id="PF22029"/>
    </source>
</evidence>
<protein>
    <submittedName>
        <fullName evidence="8">RNA polymerase sigma factor</fullName>
    </submittedName>
</protein>
<dbReference type="GO" id="GO:0006352">
    <property type="term" value="P:DNA-templated transcription initiation"/>
    <property type="evidence" value="ECO:0007669"/>
    <property type="project" value="InterPro"/>
</dbReference>
<dbReference type="NCBIfam" id="TIGR02937">
    <property type="entry name" value="sigma70-ECF"/>
    <property type="match status" value="1"/>
</dbReference>
<evidence type="ECO:0000256" key="1">
    <source>
        <dbReference type="ARBA" id="ARBA00010641"/>
    </source>
</evidence>
<name>A0A158DH64_9BURK</name>
<feature type="domain" description="PhyR sigma2" evidence="7">
    <location>
        <begin position="51"/>
        <end position="103"/>
    </location>
</feature>
<dbReference type="InterPro" id="IPR013325">
    <property type="entry name" value="RNA_pol_sigma_r2"/>
</dbReference>
<dbReference type="InterPro" id="IPR053866">
    <property type="entry name" value="PhyR_sigma2"/>
</dbReference>
<dbReference type="GO" id="GO:0016987">
    <property type="term" value="F:sigma factor activity"/>
    <property type="evidence" value="ECO:0007669"/>
    <property type="project" value="UniProtKB-KW"/>
</dbReference>
<dbReference type="Gene3D" id="1.10.10.10">
    <property type="entry name" value="Winged helix-like DNA-binding domain superfamily/Winged helix DNA-binding domain"/>
    <property type="match status" value="1"/>
</dbReference>
<dbReference type="Pfam" id="PF08281">
    <property type="entry name" value="Sigma70_r4_2"/>
    <property type="match status" value="1"/>
</dbReference>
<dbReference type="STRING" id="1777138.AWB77_05327"/>
<reference evidence="8" key="1">
    <citation type="submission" date="2016-01" db="EMBL/GenBank/DDBJ databases">
        <authorList>
            <person name="Peeters C."/>
        </authorList>
    </citation>
    <scope>NUCLEOTIDE SEQUENCE</scope>
    <source>
        <strain evidence="8">LMG 29320</strain>
    </source>
</reference>
<dbReference type="Pfam" id="PF22029">
    <property type="entry name" value="PhyR_sigma2"/>
    <property type="match status" value="1"/>
</dbReference>
<comment type="caution">
    <text evidence="8">The sequence shown here is derived from an EMBL/GenBank/DDBJ whole genome shotgun (WGS) entry which is preliminary data.</text>
</comment>
<dbReference type="PANTHER" id="PTHR43133:SF25">
    <property type="entry name" value="RNA POLYMERASE SIGMA FACTOR RFAY-RELATED"/>
    <property type="match status" value="1"/>
</dbReference>
<keyword evidence="3" id="KW-0731">Sigma factor</keyword>
<dbReference type="SUPFAM" id="SSF88659">
    <property type="entry name" value="Sigma3 and sigma4 domains of RNA polymerase sigma factors"/>
    <property type="match status" value="1"/>
</dbReference>
<keyword evidence="2" id="KW-0805">Transcription regulation</keyword>
<proteinExistence type="inferred from homology"/>
<dbReference type="Gene3D" id="1.10.1740.10">
    <property type="match status" value="1"/>
</dbReference>